<dbReference type="InterPro" id="IPR042178">
    <property type="entry name" value="Serpin_sf_1"/>
</dbReference>
<dbReference type="RefSeq" id="XP_005346731.1">
    <property type="nucleotide sequence ID" value="XM_005346674.2"/>
</dbReference>
<dbReference type="GeneID" id="101991983"/>
<accession>A0ABM0KHW7</accession>
<evidence type="ECO:0000313" key="6">
    <source>
        <dbReference type="RefSeq" id="XP_005346731.1"/>
    </source>
</evidence>
<dbReference type="InterPro" id="IPR023796">
    <property type="entry name" value="Serpin_dom"/>
</dbReference>
<dbReference type="Proteomes" id="UP000694915">
    <property type="component" value="Chromosome 4"/>
</dbReference>
<dbReference type="PANTHER" id="PTHR11461">
    <property type="entry name" value="SERINE PROTEASE INHIBITOR, SERPIN"/>
    <property type="match status" value="1"/>
</dbReference>
<dbReference type="Pfam" id="PF00079">
    <property type="entry name" value="Serpin"/>
    <property type="match status" value="1"/>
</dbReference>
<feature type="region of interest" description="Disordered" evidence="2">
    <location>
        <begin position="23"/>
        <end position="162"/>
    </location>
</feature>
<gene>
    <name evidence="6" type="primary">Serping1</name>
</gene>
<evidence type="ECO:0000256" key="3">
    <source>
        <dbReference type="SAM" id="SignalP"/>
    </source>
</evidence>
<feature type="domain" description="Serpin" evidence="4">
    <location>
        <begin position="178"/>
        <end position="524"/>
    </location>
</feature>
<feature type="compositionally biased region" description="Polar residues" evidence="2">
    <location>
        <begin position="135"/>
        <end position="145"/>
    </location>
</feature>
<feature type="compositionally biased region" description="Low complexity" evidence="2">
    <location>
        <begin position="123"/>
        <end position="134"/>
    </location>
</feature>
<sequence>MASRLTPLILLLLLLAGDRAFSDSEAASQSIQDPLVTQEESEDIVPERDGPWSSSKHTEQSTWPTTNAPTKNTTDTTQNTQPMAQLPTDSPSQPPMNASGQPPMNASGQPPMNTSGQPPMNASSQPPMDPSSQPCTTTDSPTQAPTKPFCSEPLAQCSDSDRKSSEATLAEALTEFSMKLYSAFSSTKKAETNMAFSPFSIASLLTQVLLGAGDSTKSNLEDVLSYPKDFACVHQALKAFSSKGVTSVSQIFHSPDLPIRDTYVNASQTLYGSSPRVLSLDSDANLELINTWVAENTNHKISQLLDSLPSDTRLVLLNAVYLSAKWKKPFEQKNQKSSFLYKNSVIKVPMMSSKKYPMAHFSDQTLKARVGQLQLSHNLTFVIMVPQSQKHKLEDMEEALTPTVFKAVMKKLELSRYQPTYLVMPQIKVKNNQDMLSIMEKMEFFDFSDDLNLCGLTDDPDLQVSSMKHQTVLELTETGVEAAAASAVSVARNLIIFEVQQPFLFLLWDQQHKFPVFMGRVYDPRA</sequence>
<feature type="compositionally biased region" description="Polar residues" evidence="2">
    <location>
        <begin position="87"/>
        <end position="122"/>
    </location>
</feature>
<dbReference type="SMART" id="SM00093">
    <property type="entry name" value="SERPIN"/>
    <property type="match status" value="1"/>
</dbReference>
<dbReference type="InterPro" id="IPR036186">
    <property type="entry name" value="Serpin_sf"/>
</dbReference>
<dbReference type="Gene3D" id="2.30.39.10">
    <property type="entry name" value="Alpha-1-antitrypsin, domain 1"/>
    <property type="match status" value="1"/>
</dbReference>
<feature type="signal peptide" evidence="3">
    <location>
        <begin position="1"/>
        <end position="20"/>
    </location>
</feature>
<evidence type="ECO:0000256" key="1">
    <source>
        <dbReference type="RuleBase" id="RU000411"/>
    </source>
</evidence>
<name>A0ABM0KHW7_MICOH</name>
<keyword evidence="5" id="KW-1185">Reference proteome</keyword>
<dbReference type="PANTHER" id="PTHR11461:SF159">
    <property type="entry name" value="PLASMA PROTEASE C1 INHIBITOR"/>
    <property type="match status" value="1"/>
</dbReference>
<dbReference type="Gene3D" id="3.30.497.10">
    <property type="entry name" value="Antithrombin, subunit I, domain 2"/>
    <property type="match status" value="1"/>
</dbReference>
<proteinExistence type="inferred from homology"/>
<keyword evidence="3" id="KW-0732">Signal</keyword>
<dbReference type="PROSITE" id="PS00284">
    <property type="entry name" value="SERPIN"/>
    <property type="match status" value="1"/>
</dbReference>
<comment type="similarity">
    <text evidence="1">Belongs to the serpin family.</text>
</comment>
<evidence type="ECO:0000256" key="2">
    <source>
        <dbReference type="SAM" id="MobiDB-lite"/>
    </source>
</evidence>
<dbReference type="InterPro" id="IPR023795">
    <property type="entry name" value="Serpin_CS"/>
</dbReference>
<evidence type="ECO:0000259" key="4">
    <source>
        <dbReference type="SMART" id="SM00093"/>
    </source>
</evidence>
<dbReference type="InterPro" id="IPR000215">
    <property type="entry name" value="Serpin_fam"/>
</dbReference>
<organism evidence="5 6">
    <name type="scientific">Microtus ochrogaster</name>
    <name type="common">Prairie vole</name>
    <dbReference type="NCBI Taxonomy" id="79684"/>
    <lineage>
        <taxon>Eukaryota</taxon>
        <taxon>Metazoa</taxon>
        <taxon>Chordata</taxon>
        <taxon>Craniata</taxon>
        <taxon>Vertebrata</taxon>
        <taxon>Euteleostomi</taxon>
        <taxon>Mammalia</taxon>
        <taxon>Eutheria</taxon>
        <taxon>Euarchontoglires</taxon>
        <taxon>Glires</taxon>
        <taxon>Rodentia</taxon>
        <taxon>Myomorpha</taxon>
        <taxon>Muroidea</taxon>
        <taxon>Cricetidae</taxon>
        <taxon>Arvicolinae</taxon>
        <taxon>Microtus</taxon>
    </lineage>
</organism>
<feature type="compositionally biased region" description="Low complexity" evidence="2">
    <location>
        <begin position="62"/>
        <end position="82"/>
    </location>
</feature>
<dbReference type="SUPFAM" id="SSF56574">
    <property type="entry name" value="Serpins"/>
    <property type="match status" value="1"/>
</dbReference>
<feature type="chain" id="PRO_5046803738" evidence="3">
    <location>
        <begin position="21"/>
        <end position="526"/>
    </location>
</feature>
<protein>
    <submittedName>
        <fullName evidence="6">Plasma protease C1 inhibitor</fullName>
    </submittedName>
</protein>
<evidence type="ECO:0000313" key="5">
    <source>
        <dbReference type="Proteomes" id="UP000694915"/>
    </source>
</evidence>
<reference evidence="6" key="1">
    <citation type="submission" date="2025-08" db="UniProtKB">
        <authorList>
            <consortium name="RefSeq"/>
        </authorList>
    </citation>
    <scope>IDENTIFICATION</scope>
</reference>
<dbReference type="InterPro" id="IPR042185">
    <property type="entry name" value="Serpin_sf_2"/>
</dbReference>